<evidence type="ECO:0000313" key="5">
    <source>
        <dbReference type="Proteomes" id="UP000245771"/>
    </source>
</evidence>
<evidence type="ECO:0000313" key="4">
    <source>
        <dbReference type="EMBL" id="PWN35938.1"/>
    </source>
</evidence>
<evidence type="ECO:0000256" key="1">
    <source>
        <dbReference type="ARBA" id="ARBA00022574"/>
    </source>
</evidence>
<name>A0A316VFU1_9BASI</name>
<keyword evidence="1" id="KW-0853">WD repeat</keyword>
<keyword evidence="5" id="KW-1185">Reference proteome</keyword>
<dbReference type="PANTHER" id="PTHR44472:SF1">
    <property type="entry name" value="DDB1 AND CUL4 ASSOCIATED FACTOR 4"/>
    <property type="match status" value="1"/>
</dbReference>
<dbReference type="Gene3D" id="2.130.10.10">
    <property type="entry name" value="YVTN repeat-like/Quinoprotein amine dehydrogenase"/>
    <property type="match status" value="1"/>
</dbReference>
<proteinExistence type="predicted"/>
<dbReference type="GeneID" id="37020654"/>
<keyword evidence="2" id="KW-0677">Repeat</keyword>
<dbReference type="InterPro" id="IPR036322">
    <property type="entry name" value="WD40_repeat_dom_sf"/>
</dbReference>
<dbReference type="STRING" id="1280837.A0A316VFU1"/>
<dbReference type="GO" id="GO:0080008">
    <property type="term" value="C:Cul4-RING E3 ubiquitin ligase complex"/>
    <property type="evidence" value="ECO:0007669"/>
    <property type="project" value="TreeGrafter"/>
</dbReference>
<evidence type="ECO:0008006" key="6">
    <source>
        <dbReference type="Google" id="ProtNLM"/>
    </source>
</evidence>
<dbReference type="InParanoid" id="A0A316VFU1"/>
<feature type="compositionally biased region" description="Polar residues" evidence="3">
    <location>
        <begin position="53"/>
        <end position="65"/>
    </location>
</feature>
<dbReference type="OrthoDB" id="128867at2759"/>
<organism evidence="4 5">
    <name type="scientific">Meira miltonrushii</name>
    <dbReference type="NCBI Taxonomy" id="1280837"/>
    <lineage>
        <taxon>Eukaryota</taxon>
        <taxon>Fungi</taxon>
        <taxon>Dikarya</taxon>
        <taxon>Basidiomycota</taxon>
        <taxon>Ustilaginomycotina</taxon>
        <taxon>Exobasidiomycetes</taxon>
        <taxon>Exobasidiales</taxon>
        <taxon>Brachybasidiaceae</taxon>
        <taxon>Meira</taxon>
    </lineage>
</organism>
<dbReference type="AlphaFoldDB" id="A0A316VFU1"/>
<dbReference type="SUPFAM" id="SSF50978">
    <property type="entry name" value="WD40 repeat-like"/>
    <property type="match status" value="1"/>
</dbReference>
<dbReference type="EMBL" id="KZ819603">
    <property type="protein sequence ID" value="PWN35938.1"/>
    <property type="molecule type" value="Genomic_DNA"/>
</dbReference>
<accession>A0A316VFU1</accession>
<dbReference type="InterPro" id="IPR052254">
    <property type="entry name" value="CUL4-DDB1_E3_ligase_receptor"/>
</dbReference>
<dbReference type="PANTHER" id="PTHR44472">
    <property type="entry name" value="DDB1- AND CUL4-ASSOCIATED FACTOR 4-RELATED"/>
    <property type="match status" value="1"/>
</dbReference>
<evidence type="ECO:0000256" key="3">
    <source>
        <dbReference type="SAM" id="MobiDB-lite"/>
    </source>
</evidence>
<dbReference type="RefSeq" id="XP_025356240.1">
    <property type="nucleotide sequence ID" value="XM_025498873.1"/>
</dbReference>
<reference evidence="4 5" key="1">
    <citation type="journal article" date="2018" name="Mol. Biol. Evol.">
        <title>Broad Genomic Sampling Reveals a Smut Pathogenic Ancestry of the Fungal Clade Ustilaginomycotina.</title>
        <authorList>
            <person name="Kijpornyongpan T."/>
            <person name="Mondo S.J."/>
            <person name="Barry K."/>
            <person name="Sandor L."/>
            <person name="Lee J."/>
            <person name="Lipzen A."/>
            <person name="Pangilinan J."/>
            <person name="LaButti K."/>
            <person name="Hainaut M."/>
            <person name="Henrissat B."/>
            <person name="Grigoriev I.V."/>
            <person name="Spatafora J.W."/>
            <person name="Aime M.C."/>
        </authorList>
    </citation>
    <scope>NUCLEOTIDE SEQUENCE [LARGE SCALE GENOMIC DNA]</scope>
    <source>
        <strain evidence="4 5">MCA 3882</strain>
    </source>
</reference>
<gene>
    <name evidence="4" type="ORF">FA14DRAFT_160891</name>
</gene>
<dbReference type="InterPro" id="IPR015943">
    <property type="entry name" value="WD40/YVTN_repeat-like_dom_sf"/>
</dbReference>
<protein>
    <recommendedName>
        <fullName evidence="6">WD40 repeat-like protein</fullName>
    </recommendedName>
</protein>
<sequence>MAEPPFPVPIGMEWDPKKKRFFKAAPKGGPSSQQKSQSRTKKRKARQKEESSSSKGGRATSTEQLSPELKTPTVVTHPRFSSFGHNHANAWQSLRSTAPRMVDVHATQQALVIQQLGQLRHLRTATADMPHGPSPFFNRRLVGIHDLNGNDRFGSILFFMSWNGFVYSIDTSQMHSTGTTEVALHLAELSWHAPQRPYQDRIPLSPTTLSFRATMADRLLVYAPSETPDCYGLDDDCFAFFASPLELKVYRLSTSASNEQSGRCINVMPDKYHVKILRNWPTGGYITLSMRRLRAQGCLIICVGVGNRICLYRLAVTEDQDGPFGMNYIPSQSKVFRRADSDVMSHDISADGSHVIVGCRNGRVARLPLLFEDGSNDLANKSSRIVESDYLPLRGVGAVTNVKHMSDDEVLLAYSSGNLVSCLLHKPNQAHMVFEGHINSWTLNPPMTIDLRYKVFALAGQDRRVRIWSFDHAQPLGYDSGSIQEEQNKMVIEDDDVDDEMNTFDPHRDSTSTQQKLSQVVFANQVTGLTFCQRFAVSNDEAMQNSTFLPRGVPALAISCGGSEITFFE</sequence>
<feature type="compositionally biased region" description="Low complexity" evidence="3">
    <location>
        <begin position="23"/>
        <end position="37"/>
    </location>
</feature>
<evidence type="ECO:0000256" key="2">
    <source>
        <dbReference type="ARBA" id="ARBA00022737"/>
    </source>
</evidence>
<dbReference type="Proteomes" id="UP000245771">
    <property type="component" value="Unassembled WGS sequence"/>
</dbReference>
<feature type="region of interest" description="Disordered" evidence="3">
    <location>
        <begin position="1"/>
        <end position="77"/>
    </location>
</feature>